<evidence type="ECO:0000259" key="2">
    <source>
        <dbReference type="Pfam" id="PF14341"/>
    </source>
</evidence>
<dbReference type="Pfam" id="PF14341">
    <property type="entry name" value="PilX_N"/>
    <property type="match status" value="1"/>
</dbReference>
<keyword evidence="1" id="KW-0812">Transmembrane</keyword>
<dbReference type="RefSeq" id="WP_043349217.1">
    <property type="nucleotide sequence ID" value="NZ_CP010536.1"/>
</dbReference>
<keyword evidence="1" id="KW-0472">Membrane</keyword>
<dbReference type="OrthoDB" id="5954810at2"/>
<evidence type="ECO:0000256" key="1">
    <source>
        <dbReference type="SAM" id="Phobius"/>
    </source>
</evidence>
<organism evidence="3 4">
    <name type="scientific">Cupriavidus basilensis</name>
    <dbReference type="NCBI Taxonomy" id="68895"/>
    <lineage>
        <taxon>Bacteria</taxon>
        <taxon>Pseudomonadati</taxon>
        <taxon>Pseudomonadota</taxon>
        <taxon>Betaproteobacteria</taxon>
        <taxon>Burkholderiales</taxon>
        <taxon>Burkholderiaceae</taxon>
        <taxon>Cupriavidus</taxon>
    </lineage>
</organism>
<proteinExistence type="predicted"/>
<feature type="domain" description="Type 4 fimbrial biogenesis protein PilX N-terminal" evidence="2">
    <location>
        <begin position="9"/>
        <end position="56"/>
    </location>
</feature>
<protein>
    <submittedName>
        <fullName evidence="3">Type IV fimbrial biogenesis protein PilX</fullName>
    </submittedName>
</protein>
<keyword evidence="4" id="KW-1185">Reference proteome</keyword>
<sequence>MQHAKRGESGATLIVTLIFLVIFMLMTISLVGSSVVNVKVAANQQHGVEAQNAAQQAIEQVISKDFTASPAAAAASVPVDVNGDGNADYTAQVAVPACQTSKPIKNTDLDTTNADDVSCFIGNGNQNTGMLTASGAGGGNSLCNATQWDVNASVNDSATGTSTTLHQGVAVRVPTGTACP</sequence>
<accession>A0A0C4Y5W6</accession>
<reference evidence="3 4" key="1">
    <citation type="journal article" date="2015" name="Genome Announc.">
        <title>Complete Genome Sequence of Cupriavidus basilensis 4G11, Isolated from the Oak Ridge Field Research Center Site.</title>
        <authorList>
            <person name="Ray J."/>
            <person name="Waters R.J."/>
            <person name="Skerker J.M."/>
            <person name="Kuehl J.V."/>
            <person name="Price M.N."/>
            <person name="Huang J."/>
            <person name="Chakraborty R."/>
            <person name="Arkin A.P."/>
            <person name="Deutschbauer A."/>
        </authorList>
    </citation>
    <scope>NUCLEOTIDE SEQUENCE [LARGE SCALE GENOMIC DNA]</scope>
    <source>
        <strain evidence="3">4G11</strain>
    </source>
</reference>
<dbReference type="EMBL" id="CP010536">
    <property type="protein sequence ID" value="AJG20802.1"/>
    <property type="molecule type" value="Genomic_DNA"/>
</dbReference>
<dbReference type="AlphaFoldDB" id="A0A0C4Y5W6"/>
<dbReference type="KEGG" id="cbw:RR42_m3436"/>
<name>A0A0C4Y5W6_9BURK</name>
<evidence type="ECO:0000313" key="3">
    <source>
        <dbReference type="EMBL" id="AJG20802.1"/>
    </source>
</evidence>
<dbReference type="STRING" id="68895.RR42_m3436"/>
<gene>
    <name evidence="3" type="ORF">RR42_m3436</name>
</gene>
<evidence type="ECO:0000313" key="4">
    <source>
        <dbReference type="Proteomes" id="UP000031843"/>
    </source>
</evidence>
<dbReference type="InterPro" id="IPR025746">
    <property type="entry name" value="PilX_N_dom"/>
</dbReference>
<feature type="transmembrane region" description="Helical" evidence="1">
    <location>
        <begin position="12"/>
        <end position="36"/>
    </location>
</feature>
<keyword evidence="1" id="KW-1133">Transmembrane helix</keyword>
<dbReference type="Proteomes" id="UP000031843">
    <property type="component" value="Chromosome main"/>
</dbReference>